<comment type="caution">
    <text evidence="1">The sequence shown here is derived from an EMBL/GenBank/DDBJ whole genome shotgun (WGS) entry which is preliminary data.</text>
</comment>
<proteinExistence type="predicted"/>
<protein>
    <submittedName>
        <fullName evidence="1">Uncharacterized protein</fullName>
    </submittedName>
</protein>
<sequence>MARYQTFDGFLESPESVMRAAGSTLSKSNDFTGKHGPWGWLRSARYPSDSHQYDVGGFLDECWAHVLAGGECNVSERMGTVLTRLVQTTGALPAHSIHVHYPELAIWFVVLAAFTWAGAIAATARDIILASLLTCLAIGSTIACCLFAYGNGVNVGIKVAAYFWMASSLLAWWRVTVYLMEEAYGPSKVSKFFPVFRTSLEKGAPLIVPGLGEPGVKRGMPGRFACKQRLLRVADYVPGVI</sequence>
<name>A0ACC3SAY0_9PEZI</name>
<evidence type="ECO:0000313" key="1">
    <source>
        <dbReference type="EMBL" id="KAK8206544.1"/>
    </source>
</evidence>
<accession>A0ACC3SAY0</accession>
<dbReference type="Proteomes" id="UP001320706">
    <property type="component" value="Unassembled WGS sequence"/>
</dbReference>
<keyword evidence="2" id="KW-1185">Reference proteome</keyword>
<evidence type="ECO:0000313" key="2">
    <source>
        <dbReference type="Proteomes" id="UP001320706"/>
    </source>
</evidence>
<gene>
    <name evidence="1" type="ORF">M8818_004377</name>
</gene>
<reference evidence="1" key="1">
    <citation type="submission" date="2024-02" db="EMBL/GenBank/DDBJ databases">
        <title>Metagenome Assembled Genome of Zalaria obscura JY119.</title>
        <authorList>
            <person name="Vighnesh L."/>
            <person name="Jagadeeshwari U."/>
            <person name="Venkata Ramana C."/>
            <person name="Sasikala C."/>
        </authorList>
    </citation>
    <scope>NUCLEOTIDE SEQUENCE</scope>
    <source>
        <strain evidence="1">JY119</strain>
    </source>
</reference>
<dbReference type="EMBL" id="JAMKPW020000022">
    <property type="protein sequence ID" value="KAK8206544.1"/>
    <property type="molecule type" value="Genomic_DNA"/>
</dbReference>
<organism evidence="1 2">
    <name type="scientific">Zalaria obscura</name>
    <dbReference type="NCBI Taxonomy" id="2024903"/>
    <lineage>
        <taxon>Eukaryota</taxon>
        <taxon>Fungi</taxon>
        <taxon>Dikarya</taxon>
        <taxon>Ascomycota</taxon>
        <taxon>Pezizomycotina</taxon>
        <taxon>Dothideomycetes</taxon>
        <taxon>Dothideomycetidae</taxon>
        <taxon>Dothideales</taxon>
        <taxon>Zalariaceae</taxon>
        <taxon>Zalaria</taxon>
    </lineage>
</organism>